<reference evidence="4" key="1">
    <citation type="submission" date="2023-07" db="EMBL/GenBank/DDBJ databases">
        <title>Whole genome shotgun sequence of Streptomyces nojiriensis NBRC 13794.</title>
        <authorList>
            <person name="Komaki H."/>
            <person name="Tamura T."/>
        </authorList>
    </citation>
    <scope>NUCLEOTIDE SEQUENCE [LARGE SCALE GENOMIC DNA]</scope>
    <source>
        <strain evidence="4">NBRC 13794</strain>
    </source>
</reference>
<keyword evidence="2" id="KW-1133">Transmembrane helix</keyword>
<feature type="compositionally biased region" description="Gly residues" evidence="1">
    <location>
        <begin position="244"/>
        <end position="266"/>
    </location>
</feature>
<keyword evidence="2" id="KW-0472">Membrane</keyword>
<comment type="caution">
    <text evidence="3">The sequence shown here is derived from an EMBL/GenBank/DDBJ whole genome shotgun (WGS) entry which is preliminary data.</text>
</comment>
<evidence type="ECO:0000256" key="2">
    <source>
        <dbReference type="SAM" id="Phobius"/>
    </source>
</evidence>
<dbReference type="EMBL" id="BNEC01000005">
    <property type="protein sequence ID" value="GHI74133.1"/>
    <property type="molecule type" value="Genomic_DNA"/>
</dbReference>
<organism evidence="3 4">
    <name type="scientific">Streptomyces nojiriensis</name>
    <dbReference type="NCBI Taxonomy" id="66374"/>
    <lineage>
        <taxon>Bacteria</taxon>
        <taxon>Bacillati</taxon>
        <taxon>Actinomycetota</taxon>
        <taxon>Actinomycetes</taxon>
        <taxon>Kitasatosporales</taxon>
        <taxon>Streptomycetaceae</taxon>
        <taxon>Streptomyces</taxon>
    </lineage>
</organism>
<name>A0ABQ3T166_9ACTN</name>
<feature type="compositionally biased region" description="Pro residues" evidence="1">
    <location>
        <begin position="143"/>
        <end position="159"/>
    </location>
</feature>
<evidence type="ECO:0000256" key="1">
    <source>
        <dbReference type="SAM" id="MobiDB-lite"/>
    </source>
</evidence>
<sequence>MTSKPSTPDSDGPKTETTLTTRIRINIPGSRPIPPVVVRKAMGNGSGSAGAGERTGPEPTPEQASPPPLAQRRGPQPTRIEAAPEPADAPAPAPAAEAEEPASNWFAPRKSANPAPAPAPAPAADRMPPAAAAPPLAQRPLPTRTPSPTPTPAPTPPAMPGGGFAPPQRTQAPPVPGPDAAFAPPRTTPPPVVPDYSQGFAQASAPAPTAPMPGGPGVGTTQGFPAYGGDQDDTGPVTEAFPAYGGGPAGPTGGPGFGTGPVGGPAGAAAFDEAPQWPGPELDGPLPTPVPAPAPAAPRPAAAQPKATGKPAKKGRSKLVLLGGGVIALIGVAYGAGLLLNHSDVPKGTTVLGVDISGSRDEAVSKLQTAFGTRAAAPIQLSVGGKPVELKPEKAGLTLDAQTTVRNAAGSDYNPITVIGSLLGNERVADPVMPTDEEKLQVALQELAGTSGTATEGTIKFDTGKAVAVPGTPGTTLDVDASVQLVAKTFKDQVATGKAAVAELPTTTKAPAIGQAELDRAMKEFAEPAMSANATVKVGTKSIAFGARSLPKILSMQPVDGRLTEKFDLEALKATYGNTFDGILITRGTGEKTAVTPQDIAGALGKALRGKTTAERTVVVDTNPS</sequence>
<accession>A0ABQ3T166</accession>
<proteinExistence type="predicted"/>
<dbReference type="RefSeq" id="WP_308430973.1">
    <property type="nucleotide sequence ID" value="NZ_BMRL01000001.1"/>
</dbReference>
<feature type="region of interest" description="Disordered" evidence="1">
    <location>
        <begin position="1"/>
        <end position="315"/>
    </location>
</feature>
<feature type="compositionally biased region" description="Low complexity" evidence="1">
    <location>
        <begin position="122"/>
        <end position="142"/>
    </location>
</feature>
<feature type="compositionally biased region" description="Pro residues" evidence="1">
    <location>
        <begin position="58"/>
        <end position="69"/>
    </location>
</feature>
<evidence type="ECO:0008006" key="5">
    <source>
        <dbReference type="Google" id="ProtNLM"/>
    </source>
</evidence>
<feature type="compositionally biased region" description="Polar residues" evidence="1">
    <location>
        <begin position="1"/>
        <end position="23"/>
    </location>
</feature>
<dbReference type="Proteomes" id="UP000613974">
    <property type="component" value="Unassembled WGS sequence"/>
</dbReference>
<evidence type="ECO:0000313" key="3">
    <source>
        <dbReference type="EMBL" id="GHI74133.1"/>
    </source>
</evidence>
<evidence type="ECO:0000313" key="4">
    <source>
        <dbReference type="Proteomes" id="UP000613974"/>
    </source>
</evidence>
<keyword evidence="4" id="KW-1185">Reference proteome</keyword>
<keyword evidence="2" id="KW-0812">Transmembrane</keyword>
<protein>
    <recommendedName>
        <fullName evidence="5">Peptidoglycan binding domain-containing protein</fullName>
    </recommendedName>
</protein>
<gene>
    <name evidence="3" type="ORF">Snoj_80510</name>
</gene>
<feature type="transmembrane region" description="Helical" evidence="2">
    <location>
        <begin position="319"/>
        <end position="340"/>
    </location>
</feature>
<feature type="compositionally biased region" description="Pro residues" evidence="1">
    <location>
        <begin position="286"/>
        <end position="298"/>
    </location>
</feature>